<feature type="transmembrane region" description="Helical" evidence="8">
    <location>
        <begin position="306"/>
        <end position="330"/>
    </location>
</feature>
<evidence type="ECO:0000256" key="8">
    <source>
        <dbReference type="SAM" id="Phobius"/>
    </source>
</evidence>
<feature type="transmembrane region" description="Helical" evidence="8">
    <location>
        <begin position="196"/>
        <end position="219"/>
    </location>
</feature>
<dbReference type="GO" id="GO:0006508">
    <property type="term" value="P:proteolysis"/>
    <property type="evidence" value="ECO:0007669"/>
    <property type="project" value="UniProtKB-KW"/>
</dbReference>
<keyword evidence="3 8" id="KW-0812">Transmembrane</keyword>
<keyword evidence="5" id="KW-0809">Transit peptide</keyword>
<feature type="transmembrane region" description="Helical" evidence="8">
    <location>
        <begin position="350"/>
        <end position="369"/>
    </location>
</feature>
<keyword evidence="2 10" id="KW-0645">Protease</keyword>
<dbReference type="InterPro" id="IPR044838">
    <property type="entry name" value="EGY1-like"/>
</dbReference>
<dbReference type="PANTHER" id="PTHR31412:SF0">
    <property type="entry name" value="ZINC METALLOPROTEASE EGY1, CHLOROPLASTIC-RELATED"/>
    <property type="match status" value="1"/>
</dbReference>
<keyword evidence="7 8" id="KW-0472">Membrane</keyword>
<dbReference type="KEGG" id="oyw:OdinLCB4_007695"/>
<feature type="transmembrane region" description="Helical" evidence="8">
    <location>
        <begin position="239"/>
        <end position="256"/>
    </location>
</feature>
<proteinExistence type="predicted"/>
<evidence type="ECO:0000259" key="9">
    <source>
        <dbReference type="Pfam" id="PF02163"/>
    </source>
</evidence>
<reference evidence="10" key="2">
    <citation type="journal article" date="2022" name="Nat. Microbiol.">
        <title>A closed Candidatus Odinarchaeum chromosome exposes Asgard archaeal viruses.</title>
        <authorList>
            <person name="Tamarit D."/>
            <person name="Caceres E.F."/>
            <person name="Krupovic M."/>
            <person name="Nijland R."/>
            <person name="Eme L."/>
            <person name="Robinson N.P."/>
            <person name="Ettema T.J.G."/>
        </authorList>
    </citation>
    <scope>NUCLEOTIDE SEQUENCE</scope>
    <source>
        <strain evidence="10">LCB_4</strain>
    </source>
</reference>
<reference evidence="10" key="1">
    <citation type="journal article" date="2017" name="Nature">
        <title>Asgard archaea illuminate the origin of eukaryotic cellular complexity.</title>
        <authorList>
            <person name="Zaremba-Niedzwiedzka K."/>
            <person name="Caceres E.F."/>
            <person name="Saw J.H."/>
            <person name="Backstrom D."/>
            <person name="Juzokaite L."/>
            <person name="Vancaester E."/>
            <person name="Seitz K.W."/>
            <person name="Anantharaman K."/>
            <person name="Starnawski P."/>
            <person name="Kjeldsen K.U."/>
            <person name="Scott M.B."/>
            <person name="Nunoura T."/>
            <person name="Banfield J.F."/>
            <person name="Schramm A."/>
            <person name="Baker B.J."/>
            <person name="Spang A."/>
            <person name="Ettema T.J.G."/>
        </authorList>
    </citation>
    <scope>NUCLEOTIDE SEQUENCE</scope>
    <source>
        <strain evidence="10">LCB_4</strain>
    </source>
</reference>
<evidence type="ECO:0000256" key="1">
    <source>
        <dbReference type="ARBA" id="ARBA00004141"/>
    </source>
</evidence>
<dbReference type="GO" id="GO:0008233">
    <property type="term" value="F:peptidase activity"/>
    <property type="evidence" value="ECO:0007669"/>
    <property type="project" value="UniProtKB-KW"/>
</dbReference>
<feature type="domain" description="Peptidase M50" evidence="9">
    <location>
        <begin position="136"/>
        <end position="316"/>
    </location>
</feature>
<protein>
    <submittedName>
        <fullName evidence="10">Site-2 protease family protein</fullName>
    </submittedName>
</protein>
<comment type="subcellular location">
    <subcellularLocation>
        <location evidence="1">Membrane</location>
        <topology evidence="1">Multi-pass membrane protein</topology>
    </subcellularLocation>
</comment>
<feature type="transmembrane region" description="Helical" evidence="8">
    <location>
        <begin position="268"/>
        <end position="286"/>
    </location>
</feature>
<dbReference type="AlphaFoldDB" id="A0AAF0D2C0"/>
<evidence type="ECO:0000256" key="3">
    <source>
        <dbReference type="ARBA" id="ARBA00022692"/>
    </source>
</evidence>
<evidence type="ECO:0000256" key="5">
    <source>
        <dbReference type="ARBA" id="ARBA00022946"/>
    </source>
</evidence>
<gene>
    <name evidence="10" type="ORF">OdinLCB4_007695</name>
</gene>
<dbReference type="Pfam" id="PF02163">
    <property type="entry name" value="Peptidase_M50"/>
    <property type="match status" value="1"/>
</dbReference>
<name>A0AAF0D2C0_ODILC</name>
<sequence length="370" mass="40194">MNGLIAGDVLEDIDEKIRGLFNVRVSFKESGSVYPTYIIGLNLNVKASFNELRLFLKKYGLTPRLVADSRNSFNVGEAFLKISSLTPVKNHPVSINVILFLVTLATTASTGFYICLSGPFLEVYPESNIFLVSFGFTLSVIGITGLHELGHVLSLKKTGCESSLPYFIPGIPILGLPTFGAVILQRTPPANRDTLFDLGLSGPLTSFILSFIVITVGSLMSKMISPAYAEYLVEKYPGVSPLPVPILFLLIQSLIFPSSTGVVFIHPIAYAGWLGLLITALNLFPIGQLDGGHSARAVLGERFSRYASYISLILLIGLGYWLMALLVFLISGLKNQGPLDDVSPISKIRIILWGLSILLLVLSVTPLLIF</sequence>
<dbReference type="PANTHER" id="PTHR31412">
    <property type="entry name" value="ZINC METALLOPROTEASE EGY1"/>
    <property type="match status" value="1"/>
</dbReference>
<dbReference type="EMBL" id="CP091871">
    <property type="protein sequence ID" value="WEU40340.1"/>
    <property type="molecule type" value="Genomic_DNA"/>
</dbReference>
<dbReference type="GO" id="GO:0016020">
    <property type="term" value="C:membrane"/>
    <property type="evidence" value="ECO:0007669"/>
    <property type="project" value="UniProtKB-SubCell"/>
</dbReference>
<evidence type="ECO:0000256" key="7">
    <source>
        <dbReference type="ARBA" id="ARBA00023136"/>
    </source>
</evidence>
<dbReference type="CDD" id="cd06160">
    <property type="entry name" value="S2P-M50_like_2"/>
    <property type="match status" value="1"/>
</dbReference>
<evidence type="ECO:0000313" key="10">
    <source>
        <dbReference type="EMBL" id="WEU40340.1"/>
    </source>
</evidence>
<evidence type="ECO:0000313" key="11">
    <source>
        <dbReference type="Proteomes" id="UP000186851"/>
    </source>
</evidence>
<feature type="transmembrane region" description="Helical" evidence="8">
    <location>
        <begin position="93"/>
        <end position="116"/>
    </location>
</feature>
<dbReference type="Proteomes" id="UP000186851">
    <property type="component" value="Chromosome"/>
</dbReference>
<organism evidence="10 11">
    <name type="scientific">Odinarchaeota yellowstonii (strain LCB_4)</name>
    <dbReference type="NCBI Taxonomy" id="1841599"/>
    <lineage>
        <taxon>Archaea</taxon>
        <taxon>Promethearchaeati</taxon>
        <taxon>Candidatus Odinarchaeota</taxon>
        <taxon>Candidatus Odinarchaeia</taxon>
        <taxon>Candidatus Odinarchaeales</taxon>
        <taxon>Candidatus Odinarchaeaceae</taxon>
        <taxon>Candidatus Odinarchaeum</taxon>
    </lineage>
</organism>
<evidence type="ECO:0000256" key="4">
    <source>
        <dbReference type="ARBA" id="ARBA00022801"/>
    </source>
</evidence>
<keyword evidence="6 8" id="KW-1133">Transmembrane helix</keyword>
<feature type="transmembrane region" description="Helical" evidence="8">
    <location>
        <begin position="166"/>
        <end position="184"/>
    </location>
</feature>
<evidence type="ECO:0000256" key="2">
    <source>
        <dbReference type="ARBA" id="ARBA00022670"/>
    </source>
</evidence>
<accession>A0AAF0D2C0</accession>
<feature type="transmembrane region" description="Helical" evidence="8">
    <location>
        <begin position="128"/>
        <end position="146"/>
    </location>
</feature>
<keyword evidence="4" id="KW-0378">Hydrolase</keyword>
<dbReference type="InterPro" id="IPR008915">
    <property type="entry name" value="Peptidase_M50"/>
</dbReference>
<evidence type="ECO:0000256" key="6">
    <source>
        <dbReference type="ARBA" id="ARBA00022989"/>
    </source>
</evidence>